<reference evidence="1" key="1">
    <citation type="journal article" date="2022" name="bioRxiv">
        <title>Sequencing and chromosome-scale assembly of the giantPleurodeles waltlgenome.</title>
        <authorList>
            <person name="Brown T."/>
            <person name="Elewa A."/>
            <person name="Iarovenko S."/>
            <person name="Subramanian E."/>
            <person name="Araus A.J."/>
            <person name="Petzold A."/>
            <person name="Susuki M."/>
            <person name="Suzuki K.-i.T."/>
            <person name="Hayashi T."/>
            <person name="Toyoda A."/>
            <person name="Oliveira C."/>
            <person name="Osipova E."/>
            <person name="Leigh N.D."/>
            <person name="Simon A."/>
            <person name="Yun M.H."/>
        </authorList>
    </citation>
    <scope>NUCLEOTIDE SEQUENCE</scope>
    <source>
        <strain evidence="1">20211129_DDA</strain>
        <tissue evidence="1">Liver</tissue>
    </source>
</reference>
<dbReference type="EMBL" id="JANPWB010000008">
    <property type="protein sequence ID" value="KAJ1160210.1"/>
    <property type="molecule type" value="Genomic_DNA"/>
</dbReference>
<sequence length="199" mass="21418">MKGRHEAATLAEGAWVVPFCSSDENKTLTFLPLTLLTLIRDCCCSLTRREKRGSKCHGKRWAVSPRVCGRVGLSHSSSIRDRLHTTAPEKYGTCICVITACAGPGEGGGWESRESRAGCTRLATLQRSGGEPRPPGAVGQILCRSQAYSTVCGKRTRPLLPEFVSRTRSPIWSSVVRIGGRNSSICLALPIPSSSSGLF</sequence>
<accession>A0AAV7S8W5</accession>
<keyword evidence="2" id="KW-1185">Reference proteome</keyword>
<proteinExistence type="predicted"/>
<evidence type="ECO:0000313" key="2">
    <source>
        <dbReference type="Proteomes" id="UP001066276"/>
    </source>
</evidence>
<dbReference type="AlphaFoldDB" id="A0AAV7S8W5"/>
<organism evidence="1 2">
    <name type="scientific">Pleurodeles waltl</name>
    <name type="common">Iberian ribbed newt</name>
    <dbReference type="NCBI Taxonomy" id="8319"/>
    <lineage>
        <taxon>Eukaryota</taxon>
        <taxon>Metazoa</taxon>
        <taxon>Chordata</taxon>
        <taxon>Craniata</taxon>
        <taxon>Vertebrata</taxon>
        <taxon>Euteleostomi</taxon>
        <taxon>Amphibia</taxon>
        <taxon>Batrachia</taxon>
        <taxon>Caudata</taxon>
        <taxon>Salamandroidea</taxon>
        <taxon>Salamandridae</taxon>
        <taxon>Pleurodelinae</taxon>
        <taxon>Pleurodeles</taxon>
    </lineage>
</organism>
<gene>
    <name evidence="1" type="ORF">NDU88_000712</name>
</gene>
<evidence type="ECO:0000313" key="1">
    <source>
        <dbReference type="EMBL" id="KAJ1160210.1"/>
    </source>
</evidence>
<protein>
    <submittedName>
        <fullName evidence="1">Uncharacterized protein</fullName>
    </submittedName>
</protein>
<dbReference type="Proteomes" id="UP001066276">
    <property type="component" value="Chromosome 4_2"/>
</dbReference>
<comment type="caution">
    <text evidence="1">The sequence shown here is derived from an EMBL/GenBank/DDBJ whole genome shotgun (WGS) entry which is preliminary data.</text>
</comment>
<name>A0AAV7S8W5_PLEWA</name>